<sequence>MLVCALILNFCFISCNQNKVKAENSNNFESDNVSISKDLKDYWFSGKAEITSYELSQNRYDENHTGKAVLIYVTEDFDHEKLVKTDTKKNEDYPVLKLNSTKDFTTGIYPYHIMQSAFLPIEKNNRAVKITSSIQEWCGQSYMQLEQKNGQQIIQVNSYFQQIGNFSKNLENFPTENALWLQLRLFPEQIDTTITSMIPSFEFLRLQNQDIKAYRVHISQFKTNQLLKTQVYYPELERQLVISQQTTPPFQIEAWKEKITRNDTNFITTASKLSLLKIDYWNKNTNQFSFLRDTLKL</sequence>
<evidence type="ECO:0008006" key="3">
    <source>
        <dbReference type="Google" id="ProtNLM"/>
    </source>
</evidence>
<proteinExistence type="predicted"/>
<keyword evidence="2" id="KW-1185">Reference proteome</keyword>
<dbReference type="Proteomes" id="UP000599688">
    <property type="component" value="Unassembled WGS sequence"/>
</dbReference>
<gene>
    <name evidence="1" type="ORF">GCM10010831_11600</name>
</gene>
<name>A0A916ZSA1_9FLAO</name>
<organism evidence="1 2">
    <name type="scientific">Psychroflexus salis</name>
    <dbReference type="NCBI Taxonomy" id="1526574"/>
    <lineage>
        <taxon>Bacteria</taxon>
        <taxon>Pseudomonadati</taxon>
        <taxon>Bacteroidota</taxon>
        <taxon>Flavobacteriia</taxon>
        <taxon>Flavobacteriales</taxon>
        <taxon>Flavobacteriaceae</taxon>
        <taxon>Psychroflexus</taxon>
    </lineage>
</organism>
<reference evidence="1 2" key="1">
    <citation type="journal article" date="2014" name="Int. J. Syst. Evol. Microbiol.">
        <title>Complete genome sequence of Corynebacterium casei LMG S-19264T (=DSM 44701T), isolated from a smear-ripened cheese.</title>
        <authorList>
            <consortium name="US DOE Joint Genome Institute (JGI-PGF)"/>
            <person name="Walter F."/>
            <person name="Albersmeier A."/>
            <person name="Kalinowski J."/>
            <person name="Ruckert C."/>
        </authorList>
    </citation>
    <scope>NUCLEOTIDE SEQUENCE [LARGE SCALE GENOMIC DNA]</scope>
    <source>
        <strain evidence="1 2">CGMCC 1.12925</strain>
    </source>
</reference>
<protein>
    <recommendedName>
        <fullName evidence="3">Septum formation inhibitor Maf</fullName>
    </recommendedName>
</protein>
<evidence type="ECO:0000313" key="2">
    <source>
        <dbReference type="Proteomes" id="UP000599688"/>
    </source>
</evidence>
<dbReference type="AlphaFoldDB" id="A0A916ZSA1"/>
<dbReference type="EMBL" id="BMGL01000006">
    <property type="protein sequence ID" value="GGE11830.1"/>
    <property type="molecule type" value="Genomic_DNA"/>
</dbReference>
<accession>A0A916ZSA1</accession>
<comment type="caution">
    <text evidence="1">The sequence shown here is derived from an EMBL/GenBank/DDBJ whole genome shotgun (WGS) entry which is preliminary data.</text>
</comment>
<evidence type="ECO:0000313" key="1">
    <source>
        <dbReference type="EMBL" id="GGE11830.1"/>
    </source>
</evidence>